<feature type="domain" description="HTH CENPB-type" evidence="2">
    <location>
        <begin position="148"/>
        <end position="219"/>
    </location>
</feature>
<keyword evidence="1" id="KW-0238">DNA-binding</keyword>
<dbReference type="SMART" id="SM00674">
    <property type="entry name" value="CENPB"/>
    <property type="match status" value="1"/>
</dbReference>
<accession>A0A815WCL5</accession>
<dbReference type="AlphaFoldDB" id="A0A815WCL5"/>
<dbReference type="OrthoDB" id="10051656at2759"/>
<gene>
    <name evidence="3" type="ORF">EDS130_LOCUS45353</name>
</gene>
<dbReference type="InterPro" id="IPR009057">
    <property type="entry name" value="Homeodomain-like_sf"/>
</dbReference>
<name>A0A815WCL5_ADIRI</name>
<reference evidence="3" key="1">
    <citation type="submission" date="2021-02" db="EMBL/GenBank/DDBJ databases">
        <authorList>
            <person name="Nowell W R."/>
        </authorList>
    </citation>
    <scope>NUCLEOTIDE SEQUENCE</scope>
</reference>
<evidence type="ECO:0000313" key="3">
    <source>
        <dbReference type="EMBL" id="CAF1541508.1"/>
    </source>
</evidence>
<dbReference type="GO" id="GO:0003677">
    <property type="term" value="F:DNA binding"/>
    <property type="evidence" value="ECO:0007669"/>
    <property type="project" value="UniProtKB-KW"/>
</dbReference>
<evidence type="ECO:0000313" key="4">
    <source>
        <dbReference type="Proteomes" id="UP000663852"/>
    </source>
</evidence>
<comment type="caution">
    <text evidence="3">The sequence shown here is derived from an EMBL/GenBank/DDBJ whole genome shotgun (WGS) entry which is preliminary data.</text>
</comment>
<dbReference type="Gene3D" id="1.10.10.60">
    <property type="entry name" value="Homeodomain-like"/>
    <property type="match status" value="1"/>
</dbReference>
<dbReference type="InterPro" id="IPR006600">
    <property type="entry name" value="HTH_CenpB_DNA-bd_dom"/>
</dbReference>
<dbReference type="PROSITE" id="PS51253">
    <property type="entry name" value="HTH_CENPB"/>
    <property type="match status" value="1"/>
</dbReference>
<evidence type="ECO:0000259" key="2">
    <source>
        <dbReference type="PROSITE" id="PS51253"/>
    </source>
</evidence>
<dbReference type="Proteomes" id="UP000663852">
    <property type="component" value="Unassembled WGS sequence"/>
</dbReference>
<dbReference type="Pfam" id="PF03221">
    <property type="entry name" value="HTH_Tnp_Tc5"/>
    <property type="match status" value="1"/>
</dbReference>
<dbReference type="EMBL" id="CAJNOJ010001079">
    <property type="protein sequence ID" value="CAF1541508.1"/>
    <property type="molecule type" value="Genomic_DNA"/>
</dbReference>
<sequence>MIHCRLSFRSAHYLLNNTTVPTTITNRECEVANLLCGVLESITSSHSHTLEVETTLDHELGDDELINDVDYKDRAEETCDPDWNDEDEDDERVLCKQFSFDYMTRAVNFYDEINPQTGKRKRRWETVKNHFRRISHQNYLARFRRYLEKHGTKKQKLEKIDDHVFDMFEQAREKALPVHDIDIRRWGLKKAMDESLHNFVASNHWLYTFKHKHSIISRKITKFVADVRKRLPQYEASEVINTDQSGIQLELHSTRTLSHKREKVTVGSVRSINAITHSYTVQPTITLDGHLLSPLYLSLKEPKGHMSENIRLHLFKASNVVITCSSSGKLTTSMVEYWRDHVLLSSLEKHQKFLFISDCWGEQTDGKGLCDHIPECIRLEIPKKTTDQLQPLGVFFNRQMKILRIRYLGGKGTSVRILLGFFIPHRGLLNAKRRDLKGLNTWGSSLVSMALYCEHKPKAICYRERIYYEADCLFVVVKYDLKENTEEFGKREVIFQPQSSTSHTPTDIRVTRYGPSSTEDALRTIIYCSPWGKNLSENIGHGYREWHAIFNSGALHLTLGYRRGVHAVPLYSFLFYSEQ</sequence>
<evidence type="ECO:0000256" key="1">
    <source>
        <dbReference type="ARBA" id="ARBA00023125"/>
    </source>
</evidence>
<organism evidence="3 4">
    <name type="scientific">Adineta ricciae</name>
    <name type="common">Rotifer</name>
    <dbReference type="NCBI Taxonomy" id="249248"/>
    <lineage>
        <taxon>Eukaryota</taxon>
        <taxon>Metazoa</taxon>
        <taxon>Spiralia</taxon>
        <taxon>Gnathifera</taxon>
        <taxon>Rotifera</taxon>
        <taxon>Eurotatoria</taxon>
        <taxon>Bdelloidea</taxon>
        <taxon>Adinetida</taxon>
        <taxon>Adinetidae</taxon>
        <taxon>Adineta</taxon>
    </lineage>
</organism>
<proteinExistence type="predicted"/>
<dbReference type="SUPFAM" id="SSF46689">
    <property type="entry name" value="Homeodomain-like"/>
    <property type="match status" value="1"/>
</dbReference>
<protein>
    <recommendedName>
        <fullName evidence="2">HTH CENPB-type domain-containing protein</fullName>
    </recommendedName>
</protein>